<protein>
    <recommendedName>
        <fullName evidence="3 10">Urocanate hydratase</fullName>
        <shortName evidence="10">Urocanase</shortName>
        <ecNumber evidence="3 10">4.2.1.49</ecNumber>
    </recommendedName>
    <alternativeName>
        <fullName evidence="7 10">Imidazolonepropionate hydrolase</fullName>
    </alternativeName>
</protein>
<evidence type="ECO:0000256" key="4">
    <source>
        <dbReference type="ARBA" id="ARBA00022808"/>
    </source>
</evidence>
<accession>A0A9N7H2F4</accession>
<feature type="binding site" evidence="10">
    <location>
        <position position="205"/>
    </location>
    <ligand>
        <name>NAD(+)</name>
        <dbReference type="ChEBI" id="CHEBI:57540"/>
    </ligand>
</feature>
<feature type="binding site" evidence="10">
    <location>
        <position position="326"/>
    </location>
    <ligand>
        <name>NAD(+)</name>
        <dbReference type="ChEBI" id="CHEBI:57540"/>
    </ligand>
</feature>
<dbReference type="PROSITE" id="PS01233">
    <property type="entry name" value="UROCANASE"/>
    <property type="match status" value="1"/>
</dbReference>
<dbReference type="FunFam" id="3.40.50.10730:FF:000001">
    <property type="entry name" value="Urocanate hydratase"/>
    <property type="match status" value="1"/>
</dbReference>
<dbReference type="Pfam" id="PF01175">
    <property type="entry name" value="Urocanase"/>
    <property type="match status" value="1"/>
</dbReference>
<organism evidence="14 16">
    <name type="scientific">Komagataeibacter nataicola</name>
    <dbReference type="NCBI Taxonomy" id="265960"/>
    <lineage>
        <taxon>Bacteria</taxon>
        <taxon>Pseudomonadati</taxon>
        <taxon>Pseudomonadota</taxon>
        <taxon>Alphaproteobacteria</taxon>
        <taxon>Acetobacterales</taxon>
        <taxon>Acetobacteraceae</taxon>
        <taxon>Komagataeibacter</taxon>
    </lineage>
</organism>
<evidence type="ECO:0000256" key="8">
    <source>
        <dbReference type="ARBA" id="ARBA00047623"/>
    </source>
</evidence>
<dbReference type="PANTHER" id="PTHR12216">
    <property type="entry name" value="UROCANATE HYDRATASE"/>
    <property type="match status" value="1"/>
</dbReference>
<dbReference type="EMBL" id="CP019875">
    <property type="protein sequence ID" value="AQU88727.1"/>
    <property type="molecule type" value="Genomic_DNA"/>
</dbReference>
<evidence type="ECO:0000256" key="10">
    <source>
        <dbReference type="HAMAP-Rule" id="MF_00577"/>
    </source>
</evidence>
<dbReference type="NCBIfam" id="NF003820">
    <property type="entry name" value="PRK05414.1"/>
    <property type="match status" value="1"/>
</dbReference>
<keyword evidence="5 10" id="KW-0520">NAD</keyword>
<dbReference type="InterPro" id="IPR036190">
    <property type="entry name" value="Urocanase_sf"/>
</dbReference>
<evidence type="ECO:0000256" key="2">
    <source>
        <dbReference type="ARBA" id="ARBA00007578"/>
    </source>
</evidence>
<reference evidence="14" key="2">
    <citation type="submission" date="2017-02" db="EMBL/GenBank/DDBJ databases">
        <authorList>
            <person name="Zhang H."/>
        </authorList>
    </citation>
    <scope>NUCLEOTIDE SEQUENCE</scope>
    <source>
        <strain evidence="14">RZS01</strain>
    </source>
</reference>
<dbReference type="Pfam" id="PF17392">
    <property type="entry name" value="Urocanase_C"/>
    <property type="match status" value="1"/>
</dbReference>
<evidence type="ECO:0000313" key="14">
    <source>
        <dbReference type="EMBL" id="AQU88727.1"/>
    </source>
</evidence>
<evidence type="ECO:0000259" key="12">
    <source>
        <dbReference type="Pfam" id="PF17391"/>
    </source>
</evidence>
<dbReference type="OrthoDB" id="9764874at2"/>
<comment type="catalytic activity">
    <reaction evidence="8 10">
        <text>4-imidazolone-5-propanoate = trans-urocanate + H2O</text>
        <dbReference type="Rhea" id="RHEA:13101"/>
        <dbReference type="ChEBI" id="CHEBI:15377"/>
        <dbReference type="ChEBI" id="CHEBI:17771"/>
        <dbReference type="ChEBI" id="CHEBI:77893"/>
        <dbReference type="EC" id="4.2.1.49"/>
    </reaction>
</comment>
<gene>
    <name evidence="10" type="primary">hutU</name>
    <name evidence="14" type="ORF">B0W47_16200</name>
    <name evidence="15" type="ORF">CDI09_03285</name>
</gene>
<dbReference type="PIRSF" id="PIRSF001423">
    <property type="entry name" value="Urocanate_hydrat"/>
    <property type="match status" value="1"/>
</dbReference>
<dbReference type="InterPro" id="IPR035085">
    <property type="entry name" value="Urocanase_Rossmann-like"/>
</dbReference>
<feature type="domain" description="Urocanase N-terminal" evidence="12">
    <location>
        <begin position="15"/>
        <end position="141"/>
    </location>
</feature>
<dbReference type="InterPro" id="IPR055351">
    <property type="entry name" value="Urocanase"/>
</dbReference>
<keyword evidence="10" id="KW-0963">Cytoplasm</keyword>
<dbReference type="EMBL" id="NIRT01000004">
    <property type="protein sequence ID" value="PYD67265.1"/>
    <property type="molecule type" value="Genomic_DNA"/>
</dbReference>
<evidence type="ECO:0000256" key="3">
    <source>
        <dbReference type="ARBA" id="ARBA00011992"/>
    </source>
</evidence>
<feature type="binding site" evidence="10">
    <location>
        <position position="200"/>
    </location>
    <ligand>
        <name>NAD(+)</name>
        <dbReference type="ChEBI" id="CHEBI:57540"/>
    </ligand>
</feature>
<dbReference type="GO" id="GO:0016153">
    <property type="term" value="F:urocanate hydratase activity"/>
    <property type="evidence" value="ECO:0007669"/>
    <property type="project" value="UniProtKB-UniRule"/>
</dbReference>
<evidence type="ECO:0000259" key="11">
    <source>
        <dbReference type="Pfam" id="PF01175"/>
    </source>
</evidence>
<feature type="domain" description="Urocanase Rossmann-like" evidence="11">
    <location>
        <begin position="144"/>
        <end position="352"/>
    </location>
</feature>
<keyword evidence="17" id="KW-1185">Reference proteome</keyword>
<evidence type="ECO:0000313" key="17">
    <source>
        <dbReference type="Proteomes" id="UP000247512"/>
    </source>
</evidence>
<dbReference type="Pfam" id="PF17391">
    <property type="entry name" value="Urocanase_N"/>
    <property type="match status" value="1"/>
</dbReference>
<dbReference type="PANTHER" id="PTHR12216:SF4">
    <property type="entry name" value="UROCANATE HYDRATASE"/>
    <property type="match status" value="1"/>
</dbReference>
<reference evidence="15 17" key="3">
    <citation type="submission" date="2017-06" db="EMBL/GenBank/DDBJ databases">
        <title>A draft genome sequence of Komagataeibacter nataicola LMG 1536.</title>
        <authorList>
            <person name="Skraban J."/>
            <person name="Cleenwerck I."/>
            <person name="Vandamme P."/>
            <person name="Trcek J."/>
        </authorList>
    </citation>
    <scope>NUCLEOTIDE SEQUENCE [LARGE SCALE GENOMIC DNA]</scope>
    <source>
        <strain evidence="15 17">LMG 1536</strain>
    </source>
</reference>
<dbReference type="GO" id="GO:0005737">
    <property type="term" value="C:cytoplasm"/>
    <property type="evidence" value="ECO:0007669"/>
    <property type="project" value="UniProtKB-SubCell"/>
</dbReference>
<evidence type="ECO:0000256" key="6">
    <source>
        <dbReference type="ARBA" id="ARBA00023239"/>
    </source>
</evidence>
<dbReference type="InterPro" id="IPR035400">
    <property type="entry name" value="Urocanase_N"/>
</dbReference>
<dbReference type="Gene3D" id="3.40.1770.10">
    <property type="entry name" value="Urocanase superfamily"/>
    <property type="match status" value="1"/>
</dbReference>
<dbReference type="SUPFAM" id="SSF111326">
    <property type="entry name" value="Urocanase"/>
    <property type="match status" value="1"/>
</dbReference>
<dbReference type="InterPro" id="IPR023637">
    <property type="entry name" value="Urocanase-like"/>
</dbReference>
<reference evidence="16" key="1">
    <citation type="submission" date="2017-02" db="EMBL/GenBank/DDBJ databases">
        <title>zhang.</title>
        <authorList>
            <person name="Zhang H."/>
        </authorList>
    </citation>
    <scope>NUCLEOTIDE SEQUENCE [LARGE SCALE GENOMIC DNA]</scope>
    <source>
        <strain evidence="16">RZS01</strain>
    </source>
</reference>
<dbReference type="RefSeq" id="WP_078527412.1">
    <property type="nucleotide sequence ID" value="NZ_CP019875.1"/>
</dbReference>
<feature type="binding site" evidence="10">
    <location>
        <position position="134"/>
    </location>
    <ligand>
        <name>NAD(+)</name>
        <dbReference type="ChEBI" id="CHEBI:57540"/>
    </ligand>
</feature>
<evidence type="ECO:0000259" key="13">
    <source>
        <dbReference type="Pfam" id="PF17392"/>
    </source>
</evidence>
<evidence type="ECO:0000256" key="7">
    <source>
        <dbReference type="ARBA" id="ARBA00031640"/>
    </source>
</evidence>
<dbReference type="InterPro" id="IPR038364">
    <property type="entry name" value="Urocanase_central_sf"/>
</dbReference>
<comment type="caution">
    <text evidence="10">Lacks conserved residue(s) required for the propagation of feature annotation.</text>
</comment>
<evidence type="ECO:0000256" key="1">
    <source>
        <dbReference type="ARBA" id="ARBA00004794"/>
    </source>
</evidence>
<sequence length="561" mass="61258">MSSPTSSRLSNDRIIHAAHGPEITAKSWQTEAAMRMLMNNLDPEVAEKPSELVVYGGIGRAARNWECYDRIVETLKTLESDQTLLVQSGKPVGVFRTHENAPRVLIANSNIVPHWANWDKFNELDRAGLMMYGQMTAGSWIYIGSQGIVQGTYETFVEMGRQYYGGDLTGRWILTGGLGGMSGAQPLAAVMAGASMLAVECEPSRIEKRLQTGYLDRKVETLDEALEIIDAACKSGKPVSVGLLGNAAEVFPELVRRGIRPDGVTDQTSAHDPLNGYLPAGWTLDQAAKMRVTDPAAVEKAAKESMKLHVEAMVAFHRLGIPTFDYGNNIRQMALEVGCEEAFEFPGFVPAYIRPLFCRGIGPFRWAALSGDPEDIYKTDAKVKELLPDDKHLHNWLDMAREKIHFQGLPSRICWVGLGDRHRLGLAFNEMVAKGELKAPIVIGRDHLDSGSVASPNRETEAMRDGSDAVSDWPLLNALLNTASGATWVSLHHGGGVGMGFSQHSGMVIVADGTDDAAKRLERVLWNDPATGVMRHADAGYDIAVDCAHEKGLDLPMIKKG</sequence>
<dbReference type="AlphaFoldDB" id="A0A9N7H2F4"/>
<dbReference type="InterPro" id="IPR035401">
    <property type="entry name" value="Urocanase_C"/>
</dbReference>
<dbReference type="HAMAP" id="MF_00577">
    <property type="entry name" value="HutU"/>
    <property type="match status" value="1"/>
</dbReference>
<dbReference type="Proteomes" id="UP000189683">
    <property type="component" value="Chromosome"/>
</dbReference>
<feature type="binding site" evidence="10">
    <location>
        <begin position="56"/>
        <end position="57"/>
    </location>
    <ligand>
        <name>NAD(+)</name>
        <dbReference type="ChEBI" id="CHEBI:57540"/>
    </ligand>
</feature>
<feature type="binding site" evidence="10">
    <location>
        <begin position="277"/>
        <end position="278"/>
    </location>
    <ligand>
        <name>NAD(+)</name>
        <dbReference type="ChEBI" id="CHEBI:57540"/>
    </ligand>
</feature>
<dbReference type="KEGG" id="kna:B0W47_16200"/>
<keyword evidence="6 10" id="KW-0456">Lyase</keyword>
<keyword evidence="4 10" id="KW-0369">Histidine metabolism</keyword>
<comment type="function">
    <text evidence="9 10">Catalyzes the conversion of urocanate to 4-imidazolone-5-propionate.</text>
</comment>
<dbReference type="Proteomes" id="UP000247512">
    <property type="component" value="Unassembled WGS sequence"/>
</dbReference>
<comment type="similarity">
    <text evidence="2 10">Belongs to the urocanase family.</text>
</comment>
<dbReference type="EC" id="4.2.1.49" evidence="3 10"/>
<comment type="pathway">
    <text evidence="1 10">Amino-acid degradation; L-histidine degradation into L-glutamate; N-formimidoyl-L-glutamate from L-histidine: step 2/3.</text>
</comment>
<proteinExistence type="inferred from homology"/>
<feature type="domain" description="Urocanase C-terminal" evidence="13">
    <location>
        <begin position="355"/>
        <end position="549"/>
    </location>
</feature>
<feature type="binding site" evidence="10">
    <location>
        <position position="496"/>
    </location>
    <ligand>
        <name>NAD(+)</name>
        <dbReference type="ChEBI" id="CHEBI:57540"/>
    </ligand>
</feature>
<dbReference type="InterPro" id="IPR023636">
    <property type="entry name" value="Urocanase_CS"/>
</dbReference>
<evidence type="ECO:0000313" key="16">
    <source>
        <dbReference type="Proteomes" id="UP000189683"/>
    </source>
</evidence>
<evidence type="ECO:0000313" key="15">
    <source>
        <dbReference type="EMBL" id="PYD67265.1"/>
    </source>
</evidence>
<evidence type="ECO:0000256" key="5">
    <source>
        <dbReference type="ARBA" id="ARBA00023027"/>
    </source>
</evidence>
<feature type="active site" evidence="10">
    <location>
        <position position="414"/>
    </location>
</feature>
<evidence type="ECO:0000256" key="9">
    <source>
        <dbReference type="ARBA" id="ARBA00056569"/>
    </source>
</evidence>
<comment type="cofactor">
    <cofactor evidence="10">
        <name>NAD(+)</name>
        <dbReference type="ChEBI" id="CHEBI:57540"/>
    </cofactor>
    <text evidence="10">Binds 1 NAD(+) per subunit.</text>
</comment>
<dbReference type="GO" id="GO:0006548">
    <property type="term" value="P:L-histidine catabolic process"/>
    <property type="evidence" value="ECO:0007669"/>
    <property type="project" value="UniProtKB-UniRule"/>
</dbReference>
<comment type="subcellular location">
    <subcellularLocation>
        <location evidence="10">Cytoplasm</location>
    </subcellularLocation>
</comment>
<dbReference type="Gene3D" id="3.40.50.10730">
    <property type="entry name" value="Urocanase like domains"/>
    <property type="match status" value="1"/>
</dbReference>
<feature type="binding site" evidence="10">
    <location>
        <begin position="267"/>
        <end position="271"/>
    </location>
    <ligand>
        <name>NAD(+)</name>
        <dbReference type="ChEBI" id="CHEBI:57540"/>
    </ligand>
</feature>
<dbReference type="NCBIfam" id="TIGR01228">
    <property type="entry name" value="hutU"/>
    <property type="match status" value="1"/>
</dbReference>
<name>A0A9N7H2F4_9PROT</name>
<feature type="binding site" evidence="10">
    <location>
        <begin position="246"/>
        <end position="247"/>
    </location>
    <ligand>
        <name>NAD(+)</name>
        <dbReference type="ChEBI" id="CHEBI:57540"/>
    </ligand>
</feature>